<gene>
    <name evidence="1" type="primary">orf112</name>
</gene>
<proteinExistence type="predicted"/>
<reference evidence="1" key="1">
    <citation type="submission" date="2020-01" db="EMBL/GenBank/DDBJ databases">
        <authorList>
            <person name="Ozkilinc H."/>
            <person name="Yildiz G."/>
        </authorList>
    </citation>
    <scope>NUCLEOTIDE SEQUENCE</scope>
</reference>
<geneLocation type="mitochondrion" evidence="1"/>
<evidence type="ECO:0000313" key="1">
    <source>
        <dbReference type="EMBL" id="QRF72261.1"/>
    </source>
</evidence>
<accession>A0A889XPT4</accession>
<dbReference type="RefSeq" id="YP_010121885.1">
    <property type="nucleotide sequence ID" value="NC_056195.1"/>
</dbReference>
<organism evidence="1">
    <name type="scientific">Monilinia fructicola</name>
    <name type="common">Brown rot fungus</name>
    <name type="synonym">Ciboria fructicola</name>
    <dbReference type="NCBI Taxonomy" id="38448"/>
    <lineage>
        <taxon>Eukaryota</taxon>
        <taxon>Fungi</taxon>
        <taxon>Dikarya</taxon>
        <taxon>Ascomycota</taxon>
        <taxon>Pezizomycotina</taxon>
        <taxon>Leotiomycetes</taxon>
        <taxon>Helotiales</taxon>
        <taxon>Sclerotiniaceae</taxon>
        <taxon>Monilinia</taxon>
    </lineage>
</organism>
<protein>
    <submittedName>
        <fullName evidence="1">Uncharacterized protein</fullName>
    </submittedName>
</protein>
<sequence length="114" mass="13292">MPEPNMETIRAKAQWRWDNGYRSKGLFTPVDIGQDGFDSNYTGEEISYLSQKVLDRGLDNTRPFAIQRYVEGQHRGKYRVVRLVTGTHEHRDTELKFTPVRPSAEFRAFLDTLN</sequence>
<dbReference type="AlphaFoldDB" id="A0A889XPT4"/>
<name>A0A889XPT4_MONFR</name>
<dbReference type="EMBL" id="MT005827">
    <property type="protein sequence ID" value="QRF72261.1"/>
    <property type="molecule type" value="Genomic_DNA"/>
</dbReference>
<keyword evidence="1" id="KW-0496">Mitochondrion</keyword>
<dbReference type="GeneID" id="65324726"/>